<keyword evidence="1" id="KW-0805">Transcription regulation</keyword>
<dbReference type="SUPFAM" id="SSF48498">
    <property type="entry name" value="Tetracyclin repressor-like, C-terminal domain"/>
    <property type="match status" value="1"/>
</dbReference>
<dbReference type="Proteomes" id="UP000295388">
    <property type="component" value="Unassembled WGS sequence"/>
</dbReference>
<dbReference type="RefSeq" id="WP_133805819.1">
    <property type="nucleotide sequence ID" value="NZ_SNWQ01000043.1"/>
</dbReference>
<feature type="DNA-binding region" description="H-T-H motif" evidence="4">
    <location>
        <begin position="41"/>
        <end position="60"/>
    </location>
</feature>
<dbReference type="GO" id="GO:0003700">
    <property type="term" value="F:DNA-binding transcription factor activity"/>
    <property type="evidence" value="ECO:0007669"/>
    <property type="project" value="TreeGrafter"/>
</dbReference>
<dbReference type="SUPFAM" id="SSF46689">
    <property type="entry name" value="Homeodomain-like"/>
    <property type="match status" value="1"/>
</dbReference>
<evidence type="ECO:0000256" key="1">
    <source>
        <dbReference type="ARBA" id="ARBA00023015"/>
    </source>
</evidence>
<dbReference type="PROSITE" id="PS50977">
    <property type="entry name" value="HTH_TETR_2"/>
    <property type="match status" value="1"/>
</dbReference>
<accession>A0A4V3C5G7</accession>
<dbReference type="Pfam" id="PF00440">
    <property type="entry name" value="TetR_N"/>
    <property type="match status" value="1"/>
</dbReference>
<reference evidence="6 7" key="1">
    <citation type="submission" date="2019-03" db="EMBL/GenBank/DDBJ databases">
        <title>Genomic Encyclopedia of Type Strains, Phase III (KMG-III): the genomes of soil and plant-associated and newly described type strains.</title>
        <authorList>
            <person name="Whitman W."/>
        </authorList>
    </citation>
    <scope>NUCLEOTIDE SEQUENCE [LARGE SCALE GENOMIC DNA]</scope>
    <source>
        <strain evidence="6 7">VKM Ac-2527</strain>
    </source>
</reference>
<dbReference type="PANTHER" id="PTHR30055:SF234">
    <property type="entry name" value="HTH-TYPE TRANSCRIPTIONAL REGULATOR BETI"/>
    <property type="match status" value="1"/>
</dbReference>
<keyword evidence="3" id="KW-0804">Transcription</keyword>
<sequence>MNQKAAKSGNVGPRHRSDAERSIEAILDATLKGILAGDDVKMAVVARAAGVSRVTLYSHFPTREALLEASVDRAIAHAKDLVSELNLDQGPAPEALSRLLGSHWQTLDRYRSLYLVAASSLPPERLRALHTPLFGRIKTLIARGQADGDFRTDLSRDWLVATVFGLMHQAAEEVAAQRLPVRKAGDVVTTTVLSVFICA</sequence>
<dbReference type="Gene3D" id="1.10.357.10">
    <property type="entry name" value="Tetracycline Repressor, domain 2"/>
    <property type="match status" value="1"/>
</dbReference>
<evidence type="ECO:0000259" key="5">
    <source>
        <dbReference type="PROSITE" id="PS50977"/>
    </source>
</evidence>
<organism evidence="6 7">
    <name type="scientific">Kribbella caucasensis</name>
    <dbReference type="NCBI Taxonomy" id="2512215"/>
    <lineage>
        <taxon>Bacteria</taxon>
        <taxon>Bacillati</taxon>
        <taxon>Actinomycetota</taxon>
        <taxon>Actinomycetes</taxon>
        <taxon>Propionibacteriales</taxon>
        <taxon>Kribbellaceae</taxon>
        <taxon>Kribbella</taxon>
    </lineage>
</organism>
<evidence type="ECO:0000256" key="3">
    <source>
        <dbReference type="ARBA" id="ARBA00023163"/>
    </source>
</evidence>
<evidence type="ECO:0000313" key="7">
    <source>
        <dbReference type="Proteomes" id="UP000295388"/>
    </source>
</evidence>
<keyword evidence="2 4" id="KW-0238">DNA-binding</keyword>
<gene>
    <name evidence="6" type="ORF">EV643_14335</name>
</gene>
<dbReference type="PANTHER" id="PTHR30055">
    <property type="entry name" value="HTH-TYPE TRANSCRIPTIONAL REGULATOR RUTR"/>
    <property type="match status" value="1"/>
</dbReference>
<protein>
    <submittedName>
        <fullName evidence="6">TetR family transcriptional regulator</fullName>
    </submittedName>
</protein>
<evidence type="ECO:0000256" key="4">
    <source>
        <dbReference type="PROSITE-ProRule" id="PRU00335"/>
    </source>
</evidence>
<keyword evidence="7" id="KW-1185">Reference proteome</keyword>
<dbReference type="EMBL" id="SNWQ01000043">
    <property type="protein sequence ID" value="TDO29868.1"/>
    <property type="molecule type" value="Genomic_DNA"/>
</dbReference>
<name>A0A4V3C5G7_9ACTN</name>
<dbReference type="OrthoDB" id="3869819at2"/>
<evidence type="ECO:0000313" key="6">
    <source>
        <dbReference type="EMBL" id="TDO29868.1"/>
    </source>
</evidence>
<feature type="domain" description="HTH tetR-type" evidence="5">
    <location>
        <begin position="16"/>
        <end position="78"/>
    </location>
</feature>
<dbReference type="InterPro" id="IPR036271">
    <property type="entry name" value="Tet_transcr_reg_TetR-rel_C_sf"/>
</dbReference>
<dbReference type="InterPro" id="IPR050109">
    <property type="entry name" value="HTH-type_TetR-like_transc_reg"/>
</dbReference>
<dbReference type="AlphaFoldDB" id="A0A4V3C5G7"/>
<evidence type="ECO:0000256" key="2">
    <source>
        <dbReference type="ARBA" id="ARBA00023125"/>
    </source>
</evidence>
<dbReference type="InterPro" id="IPR001647">
    <property type="entry name" value="HTH_TetR"/>
</dbReference>
<dbReference type="GO" id="GO:0000976">
    <property type="term" value="F:transcription cis-regulatory region binding"/>
    <property type="evidence" value="ECO:0007669"/>
    <property type="project" value="TreeGrafter"/>
</dbReference>
<proteinExistence type="predicted"/>
<dbReference type="InterPro" id="IPR009057">
    <property type="entry name" value="Homeodomain-like_sf"/>
</dbReference>
<comment type="caution">
    <text evidence="6">The sequence shown here is derived from an EMBL/GenBank/DDBJ whole genome shotgun (WGS) entry which is preliminary data.</text>
</comment>